<dbReference type="STRING" id="366522.GCA_001548055_01861"/>
<dbReference type="EMBL" id="DLUG01000113">
    <property type="protein sequence ID" value="DAB36568.1"/>
    <property type="molecule type" value="Genomic_DNA"/>
</dbReference>
<gene>
    <name evidence="1" type="ORF">CFH80_04135</name>
</gene>
<evidence type="ECO:0000313" key="2">
    <source>
        <dbReference type="Proteomes" id="UP000231638"/>
    </source>
</evidence>
<comment type="caution">
    <text evidence="1">The sequence shown here is derived from an EMBL/GenBank/DDBJ whole genome shotgun (WGS) entry which is preliminary data.</text>
</comment>
<reference evidence="1 2" key="1">
    <citation type="journal article" date="2017" name="Front. Microbiol.">
        <title>Comparative Genomic Analysis of the Class Epsilonproteobacteria and Proposed Reclassification to Epsilonbacteraeota (phyl. nov.).</title>
        <authorList>
            <person name="Waite D.W."/>
            <person name="Vanwonterghem I."/>
            <person name="Rinke C."/>
            <person name="Parks D.H."/>
            <person name="Zhang Y."/>
            <person name="Takai K."/>
            <person name="Sievert S.M."/>
            <person name="Simon J."/>
            <person name="Campbell B.J."/>
            <person name="Hanson T.E."/>
            <person name="Woyke T."/>
            <person name="Klotz M.G."/>
            <person name="Hugenholtz P."/>
        </authorList>
    </citation>
    <scope>NUCLEOTIDE SEQUENCE [LARGE SCALE GENOMIC DNA]</scope>
    <source>
        <strain evidence="1">UBA11420</strain>
    </source>
</reference>
<dbReference type="Proteomes" id="UP000231638">
    <property type="component" value="Unassembled WGS sequence"/>
</dbReference>
<evidence type="ECO:0000313" key="1">
    <source>
        <dbReference type="EMBL" id="DAB36568.1"/>
    </source>
</evidence>
<dbReference type="RefSeq" id="WP_052435324.1">
    <property type="nucleotide sequence ID" value="NZ_CAXYUJ010000073.1"/>
</dbReference>
<dbReference type="AlphaFoldDB" id="A0A2D3W843"/>
<name>A0A2D3W843_9BACT</name>
<organism evidence="1 2">
    <name type="scientific">Sulfurospirillum cavolei</name>
    <dbReference type="NCBI Taxonomy" id="366522"/>
    <lineage>
        <taxon>Bacteria</taxon>
        <taxon>Pseudomonadati</taxon>
        <taxon>Campylobacterota</taxon>
        <taxon>Epsilonproteobacteria</taxon>
        <taxon>Campylobacterales</taxon>
        <taxon>Sulfurospirillaceae</taxon>
        <taxon>Sulfurospirillum</taxon>
    </lineage>
</organism>
<proteinExistence type="predicted"/>
<accession>A0A2D3W843</accession>
<protein>
    <submittedName>
        <fullName evidence="1">Uncharacterized protein</fullName>
    </submittedName>
</protein>
<sequence>MIGKSTARIVLFLIGLGVLCFVQNLYFSHTLLGSDEMLARKELLSSFVGLSDLALVCEAHYVRHRSISDVFAYFNESPELLEYFPSTFVYRYTPLAQPSRIDYAF</sequence>